<evidence type="ECO:0000313" key="2">
    <source>
        <dbReference type="EMBL" id="BAJ50162.1"/>
    </source>
</evidence>
<dbReference type="EMBL" id="AP011833">
    <property type="protein sequence ID" value="BAJ47320.1"/>
    <property type="molecule type" value="Genomic_DNA"/>
</dbReference>
<dbReference type="KEGG" id="csu:CSUB_C0301"/>
<protein>
    <submittedName>
        <fullName evidence="1">Uncharacterized protein</fullName>
    </submittedName>
</protein>
<dbReference type="GO" id="GO:0006355">
    <property type="term" value="P:regulation of DNA-templated transcription"/>
    <property type="evidence" value="ECO:0007669"/>
    <property type="project" value="InterPro"/>
</dbReference>
<accession>E6N4V1</accession>
<name>E6N4V1_CALS0</name>
<sequence>MLSVVGTFVLVGDKEVLKIEISRHIAEKFRRWVAERYGMKRGALSRAVEDLIAKTIGENGHGGVEAIVCVGLLSGYIWRGEDLCEALPAKHVSIL</sequence>
<proteinExistence type="predicted"/>
<reference evidence="1 3" key="2">
    <citation type="journal article" date="2011" name="Nucleic Acids Res.">
        <title>Insights into the evolution of Archaea and eukaryotic protein modifier systems revealed by the genome of a novel archaeal group.</title>
        <authorList>
            <person name="Nunoura T."/>
            <person name="Takaki Y."/>
            <person name="Kakuta J."/>
            <person name="Nishi S."/>
            <person name="Sugahara J."/>
            <person name="Kazama H."/>
            <person name="Chee G."/>
            <person name="Hattori M."/>
            <person name="Kanai A."/>
            <person name="Atomi H."/>
            <person name="Takai K."/>
            <person name="Takami H."/>
        </authorList>
    </citation>
    <scope>NUCLEOTIDE SEQUENCE [LARGE SCALE GENOMIC DNA]</scope>
</reference>
<dbReference type="EMBL" id="BA000048">
    <property type="protein sequence ID" value="BAJ50162.1"/>
    <property type="molecule type" value="Genomic_DNA"/>
</dbReference>
<dbReference type="Proteomes" id="UP000008120">
    <property type="component" value="Chromosome"/>
</dbReference>
<dbReference type="Gene3D" id="1.10.1220.10">
    <property type="entry name" value="Met repressor-like"/>
    <property type="match status" value="1"/>
</dbReference>
<gene>
    <name evidence="2" type="ORF">CSUB_C0301</name>
    <name evidence="1" type="ORF">HGMM_F36E03C02</name>
</gene>
<evidence type="ECO:0000313" key="1">
    <source>
        <dbReference type="EMBL" id="BAJ47320.1"/>
    </source>
</evidence>
<organism evidence="1 3">
    <name type="scientific">Caldiarchaeum subterraneum</name>
    <dbReference type="NCBI Taxonomy" id="311458"/>
    <lineage>
        <taxon>Archaea</taxon>
        <taxon>Nitrososphaerota</taxon>
        <taxon>Candidatus Caldarchaeales</taxon>
        <taxon>Candidatus Caldarchaeaceae</taxon>
        <taxon>Candidatus Caldarchaeum</taxon>
    </lineage>
</organism>
<reference evidence="1 3" key="1">
    <citation type="journal article" date="2005" name="Environ. Microbiol.">
        <title>Genetic and functional properties of uncultivated thermophilic crenarchaeotes from a subsurface gold mine as revealed by analysis of genome fragments.</title>
        <authorList>
            <person name="Nunoura T."/>
            <person name="Hirayama H."/>
            <person name="Takami H."/>
            <person name="Oida H."/>
            <person name="Nishi S."/>
            <person name="Shimamura S."/>
            <person name="Suzuki Y."/>
            <person name="Inagaki F."/>
            <person name="Takai K."/>
            <person name="Nealson K.H."/>
            <person name="Horikoshi K."/>
        </authorList>
    </citation>
    <scope>NUCLEOTIDE SEQUENCE [LARGE SCALE GENOMIC DNA]</scope>
</reference>
<dbReference type="InterPro" id="IPR013321">
    <property type="entry name" value="Arc_rbn_hlx_hlx"/>
</dbReference>
<dbReference type="BioCyc" id="CCAL311458:G131R-304-MONOMER"/>
<evidence type="ECO:0000313" key="3">
    <source>
        <dbReference type="Proteomes" id="UP000008120"/>
    </source>
</evidence>
<dbReference type="AlphaFoldDB" id="E6N4V1"/>